<dbReference type="AlphaFoldDB" id="A0A1D2NB66"/>
<evidence type="ECO:0000256" key="1">
    <source>
        <dbReference type="SAM" id="MobiDB-lite"/>
    </source>
</evidence>
<dbReference type="InterPro" id="IPR031959">
    <property type="entry name" value="DUF4779"/>
</dbReference>
<feature type="compositionally biased region" description="Low complexity" evidence="1">
    <location>
        <begin position="29"/>
        <end position="45"/>
    </location>
</feature>
<gene>
    <name evidence="3" type="ORF">Ocin01_04161</name>
</gene>
<organism evidence="3 4">
    <name type="scientific">Orchesella cincta</name>
    <name type="common">Springtail</name>
    <name type="synonym">Podura cincta</name>
    <dbReference type="NCBI Taxonomy" id="48709"/>
    <lineage>
        <taxon>Eukaryota</taxon>
        <taxon>Metazoa</taxon>
        <taxon>Ecdysozoa</taxon>
        <taxon>Arthropoda</taxon>
        <taxon>Hexapoda</taxon>
        <taxon>Collembola</taxon>
        <taxon>Entomobryomorpha</taxon>
        <taxon>Entomobryoidea</taxon>
        <taxon>Orchesellidae</taxon>
        <taxon>Orchesellinae</taxon>
        <taxon>Orchesella</taxon>
    </lineage>
</organism>
<dbReference type="Pfam" id="PF16009">
    <property type="entry name" value="DUF4779"/>
    <property type="match status" value="1"/>
</dbReference>
<dbReference type="OrthoDB" id="8251545at2759"/>
<reference evidence="3 4" key="1">
    <citation type="journal article" date="2016" name="Genome Biol. Evol.">
        <title>Gene Family Evolution Reflects Adaptation to Soil Environmental Stressors in the Genome of the Collembolan Orchesella cincta.</title>
        <authorList>
            <person name="Faddeeva-Vakhrusheva A."/>
            <person name="Derks M.F."/>
            <person name="Anvar S.Y."/>
            <person name="Agamennone V."/>
            <person name="Suring W."/>
            <person name="Smit S."/>
            <person name="van Straalen N.M."/>
            <person name="Roelofs D."/>
        </authorList>
    </citation>
    <scope>NUCLEOTIDE SEQUENCE [LARGE SCALE GENOMIC DNA]</scope>
    <source>
        <tissue evidence="3">Mixed pool</tissue>
    </source>
</reference>
<keyword evidence="4" id="KW-1185">Reference proteome</keyword>
<feature type="signal peptide" evidence="2">
    <location>
        <begin position="1"/>
        <end position="26"/>
    </location>
</feature>
<name>A0A1D2NB66_ORCCI</name>
<feature type="region of interest" description="Disordered" evidence="1">
    <location>
        <begin position="29"/>
        <end position="72"/>
    </location>
</feature>
<comment type="caution">
    <text evidence="3">The sequence shown here is derived from an EMBL/GenBank/DDBJ whole genome shotgun (WGS) entry which is preliminary data.</text>
</comment>
<feature type="compositionally biased region" description="Low complexity" evidence="1">
    <location>
        <begin position="62"/>
        <end position="72"/>
    </location>
</feature>
<feature type="chain" id="PRO_5008905313" evidence="2">
    <location>
        <begin position="27"/>
        <end position="415"/>
    </location>
</feature>
<evidence type="ECO:0000256" key="2">
    <source>
        <dbReference type="SAM" id="SignalP"/>
    </source>
</evidence>
<proteinExistence type="predicted"/>
<dbReference type="Proteomes" id="UP000094527">
    <property type="component" value="Unassembled WGS sequence"/>
</dbReference>
<protein>
    <submittedName>
        <fullName evidence="3">Uncharacterized protein</fullName>
    </submittedName>
</protein>
<sequence length="415" mass="43317">MKPLRFIGLLRMLQQHLLFMTDVVTSDDMTATDNNSDSDTTKMTDAQSEVVAMGESETSDATTTTGQDNNTTSVAEDAAARGIGGGFGGGHSGGGFGGGQVLEEADMAVALALWRIWFQQCFGGGKKYNGGSQFGANYGGLNKNVKLVDDKFENSQHGGKAVKGNQGFHGQNGHVKVDAGNVNKGQKKGHFGSAGAVSKAAKNDGTVYGNNNVATKFAKGARFGTKGQHKKGHSTKGFHNTHHKDEYQKSHAFHDDKNDVNFFDKFGDEGAFNNNLAGKQFFNGHHTNAFNKNNQANQGEFLAGHHNLANKGHNSLYGNKGHLANNQHYGQYGGNNYAAGIGKGIHANNNYGGQYGGGGFGKLGNVGGGGHSSGYQGGGGQYGGGGFGGSQYGGGGGFGGIGVEELDTKFVMYFG</sequence>
<evidence type="ECO:0000313" key="4">
    <source>
        <dbReference type="Proteomes" id="UP000094527"/>
    </source>
</evidence>
<accession>A0A1D2NB66</accession>
<dbReference type="EMBL" id="LJIJ01000108">
    <property type="protein sequence ID" value="ODN02504.1"/>
    <property type="molecule type" value="Genomic_DNA"/>
</dbReference>
<keyword evidence="2" id="KW-0732">Signal</keyword>
<evidence type="ECO:0000313" key="3">
    <source>
        <dbReference type="EMBL" id="ODN02504.1"/>
    </source>
</evidence>